<evidence type="ECO:0000256" key="1">
    <source>
        <dbReference type="SAM" id="MobiDB-lite"/>
    </source>
</evidence>
<keyword evidence="3" id="KW-1185">Reference proteome</keyword>
<dbReference type="PANTHER" id="PTHR48228">
    <property type="entry name" value="SUCCINYL-COA--D-CITRAMALATE COA-TRANSFERASE"/>
    <property type="match status" value="1"/>
</dbReference>
<dbReference type="Gene3D" id="3.30.1540.10">
    <property type="entry name" value="formyl-coa transferase, domain 3"/>
    <property type="match status" value="1"/>
</dbReference>
<dbReference type="InterPro" id="IPR044855">
    <property type="entry name" value="CoA-Trfase_III_dom3_sf"/>
</dbReference>
<evidence type="ECO:0000313" key="2">
    <source>
        <dbReference type="EMBL" id="MBI1621787.1"/>
    </source>
</evidence>
<dbReference type="InterPro" id="IPR023606">
    <property type="entry name" value="CoA-Trfase_III_dom_1_sf"/>
</dbReference>
<organism evidence="2 3">
    <name type="scientific">Aquamicrobium zhengzhouense</name>
    <dbReference type="NCBI Taxonomy" id="2781738"/>
    <lineage>
        <taxon>Bacteria</taxon>
        <taxon>Pseudomonadati</taxon>
        <taxon>Pseudomonadota</taxon>
        <taxon>Alphaproteobacteria</taxon>
        <taxon>Hyphomicrobiales</taxon>
        <taxon>Phyllobacteriaceae</taxon>
        <taxon>Aquamicrobium</taxon>
    </lineage>
</organism>
<dbReference type="Gene3D" id="3.40.50.10540">
    <property type="entry name" value="Crotonobetainyl-coa:carnitine coa-transferase, domain 1"/>
    <property type="match status" value="1"/>
</dbReference>
<feature type="region of interest" description="Disordered" evidence="1">
    <location>
        <begin position="325"/>
        <end position="352"/>
    </location>
</feature>
<name>A0ABS0SET4_9HYPH</name>
<evidence type="ECO:0000313" key="3">
    <source>
        <dbReference type="Proteomes" id="UP000601789"/>
    </source>
</evidence>
<dbReference type="EMBL" id="JADGMQ010000010">
    <property type="protein sequence ID" value="MBI1621787.1"/>
    <property type="molecule type" value="Genomic_DNA"/>
</dbReference>
<dbReference type="PANTHER" id="PTHR48228:SF5">
    <property type="entry name" value="ALPHA-METHYLACYL-COA RACEMASE"/>
    <property type="match status" value="1"/>
</dbReference>
<dbReference type="RefSeq" id="WP_198477271.1">
    <property type="nucleotide sequence ID" value="NZ_JADGMQ010000010.1"/>
</dbReference>
<keyword evidence="2" id="KW-0808">Transferase</keyword>
<feature type="compositionally biased region" description="Polar residues" evidence="1">
    <location>
        <begin position="340"/>
        <end position="350"/>
    </location>
</feature>
<reference evidence="2 3" key="1">
    <citation type="submission" date="2020-10" db="EMBL/GenBank/DDBJ databases">
        <title>Aquamicrobium zhengzhouensis sp. nov., a exopolysaccharide producing bacterium isolated from farmland soil.</title>
        <authorList>
            <person name="Wang X."/>
        </authorList>
    </citation>
    <scope>NUCLEOTIDE SEQUENCE [LARGE SCALE GENOMIC DNA]</scope>
    <source>
        <strain evidence="3">cd-1</strain>
    </source>
</reference>
<dbReference type="Pfam" id="PF02515">
    <property type="entry name" value="CoA_transf_3"/>
    <property type="match status" value="1"/>
</dbReference>
<proteinExistence type="predicted"/>
<dbReference type="InterPro" id="IPR003673">
    <property type="entry name" value="CoA-Trfase_fam_III"/>
</dbReference>
<dbReference type="GO" id="GO:0016740">
    <property type="term" value="F:transferase activity"/>
    <property type="evidence" value="ECO:0007669"/>
    <property type="project" value="UniProtKB-KW"/>
</dbReference>
<protein>
    <submittedName>
        <fullName evidence="2">CoA transferase</fullName>
    </submittedName>
</protein>
<gene>
    <name evidence="2" type="ORF">IOD40_14085</name>
</gene>
<dbReference type="Proteomes" id="UP000601789">
    <property type="component" value="Unassembled WGS sequence"/>
</dbReference>
<dbReference type="InterPro" id="IPR050509">
    <property type="entry name" value="CoA-transferase_III"/>
</dbReference>
<comment type="caution">
    <text evidence="2">The sequence shown here is derived from an EMBL/GenBank/DDBJ whole genome shotgun (WGS) entry which is preliminary data.</text>
</comment>
<dbReference type="SUPFAM" id="SSF89796">
    <property type="entry name" value="CoA-transferase family III (CaiB/BaiF)"/>
    <property type="match status" value="1"/>
</dbReference>
<accession>A0ABS0SET4</accession>
<sequence length="364" mass="40053">MKMLEGVRVLEVADGLTDFGGRILAELGADVVTVVVDENRDHARQLAWHHGKTGLSADDPEAIRNLSRDADIVLDGQRKGDRFDLASAVSGSDKVIYVRVAPFSVHGPYADKPATDLTLFALSGLAHVTGEPSQPPLRFPGEQVYALTGIQAATAALLALQARRRTGKGQNIDVSAFQSATLSNYREAIMYEWTGRIGRRMGNMLVRGKSGVRQIWPCKDGYVTWSMIDNPSMMRAVVAVMNECGAAGELLSIDWDNTLVADTPQETIERWQGVVERFFADHTREELGKWSLERGWGLSVVYGPEEVRESEHLRERGLFVDISDETTGETKRLPGPLFQTPANATPSRNFSAPIPSASFKRWSA</sequence>